<dbReference type="GO" id="GO:0015990">
    <property type="term" value="P:electron transport coupled proton transport"/>
    <property type="evidence" value="ECO:0007669"/>
    <property type="project" value="TreeGrafter"/>
</dbReference>
<dbReference type="EMBL" id="JAMQKC010000009">
    <property type="protein sequence ID" value="MDC3417460.1"/>
    <property type="molecule type" value="Genomic_DNA"/>
</dbReference>
<keyword evidence="3" id="KW-1003">Cell membrane</keyword>
<evidence type="ECO:0000256" key="2">
    <source>
        <dbReference type="ARBA" id="ARBA00008079"/>
    </source>
</evidence>
<dbReference type="AlphaFoldDB" id="A0A9X4AGN1"/>
<dbReference type="GO" id="GO:0009319">
    <property type="term" value="C:cytochrome o ubiquinol oxidase complex"/>
    <property type="evidence" value="ECO:0007669"/>
    <property type="project" value="TreeGrafter"/>
</dbReference>
<evidence type="ECO:0000256" key="6">
    <source>
        <dbReference type="ARBA" id="ARBA00023136"/>
    </source>
</evidence>
<dbReference type="Pfam" id="PF03626">
    <property type="entry name" value="COX4_pro"/>
    <property type="match status" value="1"/>
</dbReference>
<dbReference type="PANTHER" id="PTHR36835">
    <property type="entry name" value="CYTOCHROME BO(3) UBIQUINOL OXIDASE SUBUNIT 4"/>
    <property type="match status" value="1"/>
</dbReference>
<feature type="transmembrane region" description="Helical" evidence="7">
    <location>
        <begin position="42"/>
        <end position="62"/>
    </location>
</feature>
<evidence type="ECO:0000256" key="3">
    <source>
        <dbReference type="ARBA" id="ARBA00022475"/>
    </source>
</evidence>
<reference evidence="8" key="1">
    <citation type="submission" date="2022-06" db="EMBL/GenBank/DDBJ databases">
        <title>Aquibacillus sp. a new bacterium isolated from soil saline samples.</title>
        <authorList>
            <person name="Galisteo C."/>
            <person name="De La Haba R."/>
            <person name="Sanchez-Porro C."/>
            <person name="Ventosa A."/>
        </authorList>
    </citation>
    <scope>NUCLEOTIDE SEQUENCE</scope>
    <source>
        <strain evidence="8">3ASR75-54</strain>
    </source>
</reference>
<dbReference type="PANTHER" id="PTHR36835:SF1">
    <property type="entry name" value="CYTOCHROME BO(3) UBIQUINOL OXIDASE SUBUNIT 4"/>
    <property type="match status" value="1"/>
</dbReference>
<dbReference type="RefSeq" id="WP_272446525.1">
    <property type="nucleotide sequence ID" value="NZ_JAMQKC010000009.1"/>
</dbReference>
<evidence type="ECO:0000256" key="1">
    <source>
        <dbReference type="ARBA" id="ARBA00004651"/>
    </source>
</evidence>
<dbReference type="GO" id="GO:0019646">
    <property type="term" value="P:aerobic electron transport chain"/>
    <property type="evidence" value="ECO:0007669"/>
    <property type="project" value="TreeGrafter"/>
</dbReference>
<comment type="caution">
    <text evidence="8">The sequence shown here is derived from an EMBL/GenBank/DDBJ whole genome shotgun (WGS) entry which is preliminary data.</text>
</comment>
<dbReference type="Proteomes" id="UP001145069">
    <property type="component" value="Unassembled WGS sequence"/>
</dbReference>
<keyword evidence="5 7" id="KW-1133">Transmembrane helix</keyword>
<dbReference type="InterPro" id="IPR005171">
    <property type="entry name" value="Cyt_c_oxidase_su4_prok"/>
</dbReference>
<evidence type="ECO:0000256" key="7">
    <source>
        <dbReference type="SAM" id="Phobius"/>
    </source>
</evidence>
<evidence type="ECO:0000256" key="5">
    <source>
        <dbReference type="ARBA" id="ARBA00022989"/>
    </source>
</evidence>
<keyword evidence="9" id="KW-1185">Reference proteome</keyword>
<gene>
    <name evidence="8" type="ORF">NC799_11190</name>
</gene>
<name>A0A9X4AGN1_9BACI</name>
<dbReference type="InterPro" id="IPR050968">
    <property type="entry name" value="Cytochrome_c_oxidase_bac_sub4"/>
</dbReference>
<comment type="similarity">
    <text evidence="2">Belongs to the cytochrome c oxidase bacterial subunit 4 family.</text>
</comment>
<dbReference type="GO" id="GO:0009486">
    <property type="term" value="F:cytochrome bo3 ubiquinol oxidase activity"/>
    <property type="evidence" value="ECO:0007669"/>
    <property type="project" value="TreeGrafter"/>
</dbReference>
<feature type="transmembrane region" description="Helical" evidence="7">
    <location>
        <begin position="16"/>
        <end position="36"/>
    </location>
</feature>
<feature type="transmembrane region" description="Helical" evidence="7">
    <location>
        <begin position="74"/>
        <end position="97"/>
    </location>
</feature>
<keyword evidence="4 7" id="KW-0812">Transmembrane</keyword>
<organism evidence="8 9">
    <name type="scientific">Aquibacillus salsiterrae</name>
    <dbReference type="NCBI Taxonomy" id="2950439"/>
    <lineage>
        <taxon>Bacteria</taxon>
        <taxon>Bacillati</taxon>
        <taxon>Bacillota</taxon>
        <taxon>Bacilli</taxon>
        <taxon>Bacillales</taxon>
        <taxon>Bacillaceae</taxon>
        <taxon>Aquibacillus</taxon>
    </lineage>
</organism>
<proteinExistence type="inferred from homology"/>
<accession>A0A9X4AGN1</accession>
<evidence type="ECO:0000313" key="9">
    <source>
        <dbReference type="Proteomes" id="UP001145069"/>
    </source>
</evidence>
<keyword evidence="6 7" id="KW-0472">Membrane</keyword>
<evidence type="ECO:0000256" key="4">
    <source>
        <dbReference type="ARBA" id="ARBA00022692"/>
    </source>
</evidence>
<dbReference type="GO" id="GO:0015078">
    <property type="term" value="F:proton transmembrane transporter activity"/>
    <property type="evidence" value="ECO:0007669"/>
    <property type="project" value="TreeGrafter"/>
</dbReference>
<comment type="subcellular location">
    <subcellularLocation>
        <location evidence="1">Cell membrane</location>
        <topology evidence="1">Multi-pass membrane protein</topology>
    </subcellularLocation>
</comment>
<dbReference type="GO" id="GO:0005886">
    <property type="term" value="C:plasma membrane"/>
    <property type="evidence" value="ECO:0007669"/>
    <property type="project" value="UniProtKB-SubCell"/>
</dbReference>
<protein>
    <submittedName>
        <fullName evidence="8">Cytochrome C oxidase subunit IV family protein</fullName>
    </submittedName>
</protein>
<sequence length="99" mass="11256">MTTEKHTEHHSSFQSYVTGFLFSIVLTIIPLVLVLNDMLENPLLLVIILLAACFQFVIQIYYFMHLRENKNRGYIVLALIVGIIIVVTVVGGSAWVMNF</sequence>
<evidence type="ECO:0000313" key="8">
    <source>
        <dbReference type="EMBL" id="MDC3417460.1"/>
    </source>
</evidence>